<reference evidence="4 5" key="1">
    <citation type="journal article" date="2012" name="MBio">
        <title>De novo assembly of the Pneumocystis jirovecii genome from a single bronchoalveolar lavage fluid specimen from a patient.</title>
        <authorList>
            <person name="Cisse O.H."/>
            <person name="Pagni M."/>
            <person name="Hauser P.M."/>
        </authorList>
    </citation>
    <scope>NUCLEOTIDE SEQUENCE [LARGE SCALE GENOMIC DNA]</scope>
    <source>
        <strain evidence="4 5">SE8</strain>
    </source>
</reference>
<organism evidence="5">
    <name type="scientific">Pneumocystis jirovecii</name>
    <name type="common">Human pneumocystis pneumonia agent</name>
    <dbReference type="NCBI Taxonomy" id="42068"/>
    <lineage>
        <taxon>Eukaryota</taxon>
        <taxon>Fungi</taxon>
        <taxon>Dikarya</taxon>
        <taxon>Ascomycota</taxon>
        <taxon>Taphrinomycotina</taxon>
        <taxon>Pneumocystomycetes</taxon>
        <taxon>Pneumocystaceae</taxon>
        <taxon>Pneumocystis</taxon>
    </lineage>
</organism>
<feature type="coiled-coil region" evidence="1">
    <location>
        <begin position="12"/>
        <end position="47"/>
    </location>
</feature>
<evidence type="ECO:0000313" key="5">
    <source>
        <dbReference type="Proteomes" id="UP000010422"/>
    </source>
</evidence>
<protein>
    <recommendedName>
        <fullName evidence="3">DUF4045 domain-containing protein</fullName>
    </recommendedName>
</protein>
<dbReference type="AlphaFoldDB" id="L0PF27"/>
<dbReference type="EMBL" id="CAKM01000269">
    <property type="protein sequence ID" value="CCJ30832.1"/>
    <property type="molecule type" value="Genomic_DNA"/>
</dbReference>
<dbReference type="Proteomes" id="UP000010422">
    <property type="component" value="Unassembled WGS sequence"/>
</dbReference>
<evidence type="ECO:0000256" key="1">
    <source>
        <dbReference type="SAM" id="Coils"/>
    </source>
</evidence>
<sequence length="819" mass="92592">MSTQAGQSINSIDEHDVDLKDWIIRVKKLQEERDREDEERNKKLEEEILAERRARHERRAQRELSLSPDRLSHVSSPVSRHSESSFSTLFKEKDPVDRNLLNSPSPKRSSTKNVNEHLKNVHDILEQKYVLDRTCKKTNDILSVQEMSLGNASLDNTRMYSHNTISFRDKKDCFSTSFLRSKNNSYISSSLEAERLTKMDSGSLGNNQTSLHNLSNNYSSEDASVSGTVTSVRNPIYNSKSLYSDTLVSNKLLGSDMPSSLSSNKNLSLIMSDISRNQFKGSFVQSAIMKNNDSHKSPSKLSRNSSVSSQKELRTGTESLIKTPIPQKISNLNKETSSLEGNIAFSEEKENVFSKASSKLDLEKSHYSVLENAKTSIENKNHDDLTFLKNADYDNSPLKPISLEIEKLNVSPASCHEFQNTFNKSKNNFLDHFSTPDSISTRDILSSSSYKEKFGSSFSNSSKMDSFKAGILDVKNNLRPSSRILSPKHDPFKDGILNAKESLRPLSASPREKIDVFRERLLTAKSSLGKLGNNNCRIPINDFSPLGARKLNHINNTSSNASNATVASLLKKGCSKQFLDSQHNFHESSTNLRKSFPLSQDYSSLSHLSMESHTIIKDDNNKLTHIPKNHIKSHQKKNSINSVKAFDMSTSFQDPTSKQIYQDNNKIDDIKWSNLNFSSTSLKEVQQYFDDKIDDIGPSNKNSIQSNLDSELLTISFKDDINNNFFNEKTDTASTDTLIAAWTQALSKEKSKRSKPSIQEVWSDNKNIAKQSNEIDVNLRNYVTTDSNYDIMKSGSDFMFFLKKNKNSFYGINRYGRLK</sequence>
<feature type="domain" description="DUF4045" evidence="3">
    <location>
        <begin position="18"/>
        <end position="224"/>
    </location>
</feature>
<proteinExistence type="predicted"/>
<dbReference type="STRING" id="1209962.L0PF27"/>
<feature type="region of interest" description="Disordered" evidence="2">
    <location>
        <begin position="56"/>
        <end position="89"/>
    </location>
</feature>
<feature type="compositionally biased region" description="Polar residues" evidence="2">
    <location>
        <begin position="299"/>
        <end position="320"/>
    </location>
</feature>
<dbReference type="InterPro" id="IPR025118">
    <property type="entry name" value="DUF4045"/>
</dbReference>
<comment type="caution">
    <text evidence="4">The sequence shown here is derived from an EMBL/GenBank/DDBJ whole genome shotgun (WGS) entry which is preliminary data.</text>
</comment>
<evidence type="ECO:0000313" key="4">
    <source>
        <dbReference type="EMBL" id="CCJ30832.1"/>
    </source>
</evidence>
<feature type="compositionally biased region" description="Low complexity" evidence="2">
    <location>
        <begin position="73"/>
        <end position="87"/>
    </location>
</feature>
<name>L0PF27_PNEJI</name>
<evidence type="ECO:0000259" key="3">
    <source>
        <dbReference type="Pfam" id="PF13254"/>
    </source>
</evidence>
<gene>
    <name evidence="4" type="ORF">PNEJI1_000994</name>
</gene>
<keyword evidence="1" id="KW-0175">Coiled coil</keyword>
<dbReference type="Pfam" id="PF13254">
    <property type="entry name" value="DUF4045"/>
    <property type="match status" value="1"/>
</dbReference>
<dbReference type="InParanoid" id="L0PF27"/>
<evidence type="ECO:0000256" key="2">
    <source>
        <dbReference type="SAM" id="MobiDB-lite"/>
    </source>
</evidence>
<feature type="region of interest" description="Disordered" evidence="2">
    <location>
        <begin position="290"/>
        <end position="324"/>
    </location>
</feature>
<dbReference type="VEuPathDB" id="FungiDB:PNEJI1_000994"/>
<accession>L0PF27</accession>